<dbReference type="EMBL" id="UZAN01062919">
    <property type="protein sequence ID" value="VDP93364.1"/>
    <property type="molecule type" value="Genomic_DNA"/>
</dbReference>
<dbReference type="WBParaSite" id="ECPE_0001613401-mRNA-1">
    <property type="protein sequence ID" value="ECPE_0001613401-mRNA-1"/>
    <property type="gene ID" value="ECPE_0001613401"/>
</dbReference>
<dbReference type="OrthoDB" id="775972at2759"/>
<name>A0A183BA57_9TREM</name>
<gene>
    <name evidence="1" type="ORF">ECPE_LOCUS16092</name>
</gene>
<accession>A0A183BA57</accession>
<keyword evidence="2" id="KW-1185">Reference proteome</keyword>
<evidence type="ECO:0000313" key="2">
    <source>
        <dbReference type="Proteomes" id="UP000272942"/>
    </source>
</evidence>
<sequence>MSFNDYIDLLPVLNPSIVLDESSKSKLLRHFLRDEGQRKFDDLNLQTCSAVQFALNTLDRTVGPQLNVFTARLRFSRVIQENGELLKQFVSRLNRAVRFCEYSKLPQKKLEGSMFIHKFISGIKDDRFRESLFIEDADRMTWEKA</sequence>
<evidence type="ECO:0000313" key="1">
    <source>
        <dbReference type="EMBL" id="VDP93364.1"/>
    </source>
</evidence>
<reference evidence="3" key="1">
    <citation type="submission" date="2016-06" db="UniProtKB">
        <authorList>
            <consortium name="WormBaseParasite"/>
        </authorList>
    </citation>
    <scope>IDENTIFICATION</scope>
</reference>
<dbReference type="AlphaFoldDB" id="A0A183BA57"/>
<organism evidence="3">
    <name type="scientific">Echinostoma caproni</name>
    <dbReference type="NCBI Taxonomy" id="27848"/>
    <lineage>
        <taxon>Eukaryota</taxon>
        <taxon>Metazoa</taxon>
        <taxon>Spiralia</taxon>
        <taxon>Lophotrochozoa</taxon>
        <taxon>Platyhelminthes</taxon>
        <taxon>Trematoda</taxon>
        <taxon>Digenea</taxon>
        <taxon>Plagiorchiida</taxon>
        <taxon>Echinostomata</taxon>
        <taxon>Echinostomatoidea</taxon>
        <taxon>Echinostomatidae</taxon>
        <taxon>Echinostoma</taxon>
    </lineage>
</organism>
<reference evidence="1 2" key="2">
    <citation type="submission" date="2018-11" db="EMBL/GenBank/DDBJ databases">
        <authorList>
            <consortium name="Pathogen Informatics"/>
        </authorList>
    </citation>
    <scope>NUCLEOTIDE SEQUENCE [LARGE SCALE GENOMIC DNA]</scope>
    <source>
        <strain evidence="1 2">Egypt</strain>
    </source>
</reference>
<dbReference type="Proteomes" id="UP000272942">
    <property type="component" value="Unassembled WGS sequence"/>
</dbReference>
<protein>
    <submittedName>
        <fullName evidence="1 3">Uncharacterized protein</fullName>
    </submittedName>
</protein>
<evidence type="ECO:0000313" key="3">
    <source>
        <dbReference type="WBParaSite" id="ECPE_0001613401-mRNA-1"/>
    </source>
</evidence>
<proteinExistence type="predicted"/>